<dbReference type="PANTHER" id="PTHR10788:SF75">
    <property type="entry name" value="SYNTHASE SUBUNIT OF TREHALOSE-6-PHOSPHATE SYNTHASE_PHOSPHATASE COMPLEX (EUROFUNG)"/>
    <property type="match status" value="1"/>
</dbReference>
<reference evidence="3 4" key="1">
    <citation type="submission" date="2015-01" db="EMBL/GenBank/DDBJ databases">
        <title>The Genome Sequence of Exophiala spinifera CBS89968.</title>
        <authorList>
            <consortium name="The Broad Institute Genomics Platform"/>
            <person name="Cuomo C."/>
            <person name="de Hoog S."/>
            <person name="Gorbushina A."/>
            <person name="Stielow B."/>
            <person name="Teixiera M."/>
            <person name="Abouelleil A."/>
            <person name="Chapman S.B."/>
            <person name="Priest M."/>
            <person name="Young S.K."/>
            <person name="Wortman J."/>
            <person name="Nusbaum C."/>
            <person name="Birren B."/>
        </authorList>
    </citation>
    <scope>NUCLEOTIDE SEQUENCE [LARGE SCALE GENOMIC DNA]</scope>
    <source>
        <strain evidence="3 4">CBS 89968</strain>
    </source>
</reference>
<keyword evidence="1" id="KW-0328">Glycosyltransferase</keyword>
<keyword evidence="4" id="KW-1185">Reference proteome</keyword>
<evidence type="ECO:0000256" key="2">
    <source>
        <dbReference type="ARBA" id="ARBA00022679"/>
    </source>
</evidence>
<evidence type="ECO:0000313" key="3">
    <source>
        <dbReference type="EMBL" id="KIW10110.1"/>
    </source>
</evidence>
<dbReference type="FunFam" id="3.40.50.2000:FF:000010">
    <property type="entry name" value="Alpha,alpha-trehalose-phosphate synthase"/>
    <property type="match status" value="1"/>
</dbReference>
<dbReference type="GO" id="GO:0005946">
    <property type="term" value="C:alpha,alpha-trehalose-phosphate synthase complex (UDP-forming)"/>
    <property type="evidence" value="ECO:0007669"/>
    <property type="project" value="TreeGrafter"/>
</dbReference>
<dbReference type="GO" id="GO:0004805">
    <property type="term" value="F:trehalose-phosphatase activity"/>
    <property type="evidence" value="ECO:0007669"/>
    <property type="project" value="TreeGrafter"/>
</dbReference>
<dbReference type="GO" id="GO:0034605">
    <property type="term" value="P:cellular response to heat"/>
    <property type="evidence" value="ECO:0007669"/>
    <property type="project" value="TreeGrafter"/>
</dbReference>
<organism evidence="3 4">
    <name type="scientific">Exophiala spinifera</name>
    <dbReference type="NCBI Taxonomy" id="91928"/>
    <lineage>
        <taxon>Eukaryota</taxon>
        <taxon>Fungi</taxon>
        <taxon>Dikarya</taxon>
        <taxon>Ascomycota</taxon>
        <taxon>Pezizomycotina</taxon>
        <taxon>Eurotiomycetes</taxon>
        <taxon>Chaetothyriomycetidae</taxon>
        <taxon>Chaetothyriales</taxon>
        <taxon>Herpotrichiellaceae</taxon>
        <taxon>Exophiala</taxon>
    </lineage>
</organism>
<dbReference type="InterPro" id="IPR001830">
    <property type="entry name" value="Glyco_trans_20"/>
</dbReference>
<dbReference type="AlphaFoldDB" id="A0A0D2AUF1"/>
<dbReference type="SUPFAM" id="SSF53756">
    <property type="entry name" value="UDP-Glycosyltransferase/glycogen phosphorylase"/>
    <property type="match status" value="1"/>
</dbReference>
<dbReference type="RefSeq" id="XP_016230326.1">
    <property type="nucleotide sequence ID" value="XM_016385382.1"/>
</dbReference>
<dbReference type="OrthoDB" id="755951at2759"/>
<keyword evidence="2" id="KW-0808">Transferase</keyword>
<dbReference type="VEuPathDB" id="FungiDB:PV08_11070"/>
<dbReference type="EMBL" id="KN847500">
    <property type="protein sequence ID" value="KIW10110.1"/>
    <property type="molecule type" value="Genomic_DNA"/>
</dbReference>
<dbReference type="Gene3D" id="3.40.50.2000">
    <property type="entry name" value="Glycogen Phosphorylase B"/>
    <property type="match status" value="2"/>
</dbReference>
<dbReference type="Pfam" id="PF00982">
    <property type="entry name" value="Glyco_transf_20"/>
    <property type="match status" value="1"/>
</dbReference>
<dbReference type="STRING" id="91928.A0A0D2AUF1"/>
<dbReference type="Proteomes" id="UP000053328">
    <property type="component" value="Unassembled WGS sequence"/>
</dbReference>
<evidence type="ECO:0000256" key="1">
    <source>
        <dbReference type="ARBA" id="ARBA00022676"/>
    </source>
</evidence>
<gene>
    <name evidence="3" type="ORF">PV08_11070</name>
</gene>
<dbReference type="GO" id="GO:0003825">
    <property type="term" value="F:alpha,alpha-trehalose-phosphate synthase (UDP-forming) activity"/>
    <property type="evidence" value="ECO:0007669"/>
    <property type="project" value="TreeGrafter"/>
</dbReference>
<dbReference type="PANTHER" id="PTHR10788">
    <property type="entry name" value="TREHALOSE-6-PHOSPHATE SYNTHASE"/>
    <property type="match status" value="1"/>
</dbReference>
<protein>
    <submittedName>
        <fullName evidence="3">Alpha,alpha-trehalose-phosphate synthase (UDP-forming)</fullName>
    </submittedName>
</protein>
<dbReference type="GeneID" id="27338153"/>
<dbReference type="GO" id="GO:0005992">
    <property type="term" value="P:trehalose biosynthetic process"/>
    <property type="evidence" value="ECO:0007669"/>
    <property type="project" value="InterPro"/>
</dbReference>
<name>A0A0D2AUF1_9EURO</name>
<dbReference type="GO" id="GO:0005829">
    <property type="term" value="C:cytosol"/>
    <property type="evidence" value="ECO:0007669"/>
    <property type="project" value="TreeGrafter"/>
</dbReference>
<evidence type="ECO:0000313" key="4">
    <source>
        <dbReference type="Proteomes" id="UP000053328"/>
    </source>
</evidence>
<proteinExistence type="predicted"/>
<sequence>MYPQIQTVQTPPPSPDSLRATALAPGQRLIVVSNRLPVTVERNDARGYSLKESSGGLATGMSGVKREFEMLWYGWPGIEVPSDEESEISHVLRQKHGAVPIFLQDSIADAYYNGFSNSALWPLLHYQPNAFQFHQSEWKAYWEVNQIFAQRLAADVSDGDLVWIHDYHLMLLPRMLSEAAMKLGKRLTIGFFLHTPFPCGDMFKVLPVWDVILEGLVHCKMLGFHTLQYAQNFARTCCDDLNFKQFPDGIERLNTFVGLGVYPIGIDVPKFLECMESESMMEQVREFRRKYDVCKLIIGVDRLDYTKGIPQKIMSFERFLDLNPRFIGQISMIQVAVPSRESVQEYKELAKALYYQVEALNKKYGSNDYKPVHLLQQSVPFEQLMTMYAASDVCFVSSIRDGMNLVSYEYVATQRDRKGVLLLSEFAGAAGQLRGSVTFNPWDIDGTAVALTRAVTMGLEERRANQKRSEDYVLRNSSAVWSKSFISDLTSLGSRLSIR</sequence>
<dbReference type="CDD" id="cd03788">
    <property type="entry name" value="GT20_TPS"/>
    <property type="match status" value="1"/>
</dbReference>
<dbReference type="HOGENOM" id="CLU_002351_7_2_1"/>
<accession>A0A0D2AUF1</accession>